<dbReference type="AlphaFoldDB" id="L7FIZ1"/>
<protein>
    <submittedName>
        <fullName evidence="1">Uncharacterized protein</fullName>
    </submittedName>
</protein>
<accession>L7FIZ1</accession>
<dbReference type="EMBL" id="AEJB01000004">
    <property type="protein sequence ID" value="ELP71358.1"/>
    <property type="molecule type" value="Genomic_DNA"/>
</dbReference>
<evidence type="ECO:0000313" key="1">
    <source>
        <dbReference type="EMBL" id="ELP71358.1"/>
    </source>
</evidence>
<organism evidence="1 2">
    <name type="scientific">Streptomyces turgidiscabies (strain Car8)</name>
    <dbReference type="NCBI Taxonomy" id="698760"/>
    <lineage>
        <taxon>Bacteria</taxon>
        <taxon>Bacillati</taxon>
        <taxon>Actinomycetota</taxon>
        <taxon>Actinomycetes</taxon>
        <taxon>Kitasatosporales</taxon>
        <taxon>Streptomycetaceae</taxon>
        <taxon>Streptomyces</taxon>
    </lineage>
</organism>
<proteinExistence type="predicted"/>
<gene>
    <name evidence="1" type="ORF">STRTUCAR8_02407</name>
</gene>
<name>L7FIZ1_STRT8</name>
<keyword evidence="2" id="KW-1185">Reference proteome</keyword>
<sequence>VLTRVHGGIVACVDTVRHRFSGPARGLPPVADRQLFPILRLVHDLDQVAAGVVEHSCGDRAHLPRLLGEAHAPPGQPVHIGQPACGGRQVYVLSDQRALELSVR</sequence>
<reference evidence="1 2" key="1">
    <citation type="journal article" date="2011" name="Plasmid">
        <title>Streptomyces turgidiscabies Car8 contains a modular pathogenicity island that shares virulence genes with other actinobacterial plant pathogens.</title>
        <authorList>
            <person name="Huguet-Tapia J.C."/>
            <person name="Badger J.H."/>
            <person name="Loria R."/>
            <person name="Pettis G.S."/>
        </authorList>
    </citation>
    <scope>NUCLEOTIDE SEQUENCE [LARGE SCALE GENOMIC DNA]</scope>
    <source>
        <strain evidence="1 2">Car8</strain>
    </source>
</reference>
<dbReference type="Proteomes" id="UP000010931">
    <property type="component" value="Unassembled WGS sequence"/>
</dbReference>
<feature type="non-terminal residue" evidence="1">
    <location>
        <position position="1"/>
    </location>
</feature>
<comment type="caution">
    <text evidence="1">The sequence shown here is derived from an EMBL/GenBank/DDBJ whole genome shotgun (WGS) entry which is preliminary data.</text>
</comment>
<evidence type="ECO:0000313" key="2">
    <source>
        <dbReference type="Proteomes" id="UP000010931"/>
    </source>
</evidence>